<dbReference type="PANTHER" id="PTHR24198">
    <property type="entry name" value="ANKYRIN REPEAT AND PROTEIN KINASE DOMAIN-CONTAINING PROTEIN"/>
    <property type="match status" value="1"/>
</dbReference>
<comment type="caution">
    <text evidence="4">The sequence shown here is derived from an EMBL/GenBank/DDBJ whole genome shotgun (WGS) entry which is preliminary data.</text>
</comment>
<dbReference type="AlphaFoldDB" id="A0A0G2FL74"/>
<reference evidence="4 5" key="2">
    <citation type="submission" date="2015-05" db="EMBL/GenBank/DDBJ databases">
        <authorList>
            <person name="Morales-Cruz A."/>
            <person name="Amrine K.C."/>
            <person name="Cantu D."/>
        </authorList>
    </citation>
    <scope>NUCLEOTIDE SEQUENCE [LARGE SCALE GENOMIC DNA]</scope>
    <source>
        <strain evidence="4">DA912</strain>
    </source>
</reference>
<keyword evidence="2 3" id="KW-0040">ANK repeat</keyword>
<dbReference type="STRING" id="1214573.A0A0G2FL74"/>
<dbReference type="SMART" id="SM00248">
    <property type="entry name" value="ANK"/>
    <property type="match status" value="5"/>
</dbReference>
<dbReference type="OrthoDB" id="341259at2759"/>
<name>A0A0G2FL74_9PEZI</name>
<sequence>MADNRGHLARLPAELFLLIAEDPCLSTRDLVAFALANSRHATLALPVLYKKNIREENASALLWAVLKENTKIMALLIQYGADINSVEASTGLHQCLPYRWIKSLRTNFEFTPLALAARKGLPKAAKWLLENGADPEVPARDLCPCDNEPKTSSGMWRVSRQAGGQPMNQPHWTALHLAVHYGHEDIVQLLVAHGANTRQVCRLEDGPCSVLHTAFIHEREPTINSLMYRFEGTDMVDINARGRGGITPLHIAYCLQSPSLVDMALKFGAYVNLEYQIDRNEWTLFSMACTDEDWSFALRLLKLGAAADFDLEDEYGRRWTINHFLRDVESRLHSFPFGCAASPLLDELDRLTRDHEVAWL</sequence>
<feature type="repeat" description="ANK" evidence="3">
    <location>
        <begin position="108"/>
        <end position="140"/>
    </location>
</feature>
<dbReference type="Pfam" id="PF00023">
    <property type="entry name" value="Ank"/>
    <property type="match status" value="1"/>
</dbReference>
<dbReference type="EMBL" id="LCUC01000185">
    <property type="protein sequence ID" value="KKY34801.1"/>
    <property type="molecule type" value="Genomic_DNA"/>
</dbReference>
<evidence type="ECO:0000256" key="2">
    <source>
        <dbReference type="ARBA" id="ARBA00023043"/>
    </source>
</evidence>
<dbReference type="InterPro" id="IPR036770">
    <property type="entry name" value="Ankyrin_rpt-contain_sf"/>
</dbReference>
<keyword evidence="5" id="KW-1185">Reference proteome</keyword>
<feature type="repeat" description="ANK" evidence="3">
    <location>
        <begin position="170"/>
        <end position="202"/>
    </location>
</feature>
<accession>A0A0G2FL74</accession>
<evidence type="ECO:0000313" key="4">
    <source>
        <dbReference type="EMBL" id="KKY34801.1"/>
    </source>
</evidence>
<organism evidence="4 5">
    <name type="scientific">Diaporthe ampelina</name>
    <dbReference type="NCBI Taxonomy" id="1214573"/>
    <lineage>
        <taxon>Eukaryota</taxon>
        <taxon>Fungi</taxon>
        <taxon>Dikarya</taxon>
        <taxon>Ascomycota</taxon>
        <taxon>Pezizomycotina</taxon>
        <taxon>Sordariomycetes</taxon>
        <taxon>Sordariomycetidae</taxon>
        <taxon>Diaporthales</taxon>
        <taxon>Diaporthaceae</taxon>
        <taxon>Diaporthe</taxon>
    </lineage>
</organism>
<dbReference type="Proteomes" id="UP000034680">
    <property type="component" value="Unassembled WGS sequence"/>
</dbReference>
<evidence type="ECO:0000256" key="1">
    <source>
        <dbReference type="ARBA" id="ARBA00022737"/>
    </source>
</evidence>
<dbReference type="PROSITE" id="PS50088">
    <property type="entry name" value="ANK_REPEAT"/>
    <property type="match status" value="4"/>
</dbReference>
<feature type="repeat" description="ANK" evidence="3">
    <location>
        <begin position="244"/>
        <end position="276"/>
    </location>
</feature>
<dbReference type="Gene3D" id="1.25.40.20">
    <property type="entry name" value="Ankyrin repeat-containing domain"/>
    <property type="match status" value="2"/>
</dbReference>
<dbReference type="SUPFAM" id="SSF48403">
    <property type="entry name" value="Ankyrin repeat"/>
    <property type="match status" value="1"/>
</dbReference>
<feature type="repeat" description="ANK" evidence="3">
    <location>
        <begin position="56"/>
        <end position="88"/>
    </location>
</feature>
<evidence type="ECO:0000313" key="5">
    <source>
        <dbReference type="Proteomes" id="UP000034680"/>
    </source>
</evidence>
<dbReference type="InterPro" id="IPR002110">
    <property type="entry name" value="Ankyrin_rpt"/>
</dbReference>
<evidence type="ECO:0000256" key="3">
    <source>
        <dbReference type="PROSITE-ProRule" id="PRU00023"/>
    </source>
</evidence>
<protein>
    <submittedName>
        <fullName evidence="4">Uncharacterized protein</fullName>
    </submittedName>
</protein>
<reference evidence="4 5" key="1">
    <citation type="submission" date="2015-05" db="EMBL/GenBank/DDBJ databases">
        <title>Distinctive expansion of gene families associated with plant cell wall degradation and secondary metabolism in the genomes of grapevine trunk pathogens.</title>
        <authorList>
            <person name="Lawrence D.P."/>
            <person name="Travadon R."/>
            <person name="Rolshausen P.E."/>
            <person name="Baumgartner K."/>
        </authorList>
    </citation>
    <scope>NUCLEOTIDE SEQUENCE [LARGE SCALE GENOMIC DNA]</scope>
    <source>
        <strain evidence="4">DA912</strain>
    </source>
</reference>
<dbReference type="PANTHER" id="PTHR24198:SF165">
    <property type="entry name" value="ANKYRIN REPEAT-CONTAINING PROTEIN-RELATED"/>
    <property type="match status" value="1"/>
</dbReference>
<keyword evidence="1" id="KW-0677">Repeat</keyword>
<gene>
    <name evidence="4" type="ORF">UCDDA912_g05230</name>
</gene>
<dbReference type="Pfam" id="PF12796">
    <property type="entry name" value="Ank_2"/>
    <property type="match status" value="1"/>
</dbReference>
<dbReference type="PROSITE" id="PS50297">
    <property type="entry name" value="ANK_REP_REGION"/>
    <property type="match status" value="2"/>
</dbReference>
<proteinExistence type="predicted"/>